<dbReference type="GO" id="GO:0005911">
    <property type="term" value="C:cell-cell junction"/>
    <property type="evidence" value="ECO:0007669"/>
    <property type="project" value="TreeGrafter"/>
</dbReference>
<dbReference type="InterPro" id="IPR007110">
    <property type="entry name" value="Ig-like_dom"/>
</dbReference>
<dbReference type="CDD" id="cd00174">
    <property type="entry name" value="SH3"/>
    <property type="match status" value="1"/>
</dbReference>
<dbReference type="OrthoDB" id="10012075at2759"/>
<keyword evidence="4" id="KW-1003">Cell membrane</keyword>
<keyword evidence="7 13" id="KW-0472">Membrane</keyword>
<dbReference type="SMART" id="SM00409">
    <property type="entry name" value="IG"/>
    <property type="match status" value="3"/>
</dbReference>
<evidence type="ECO:0000256" key="4">
    <source>
        <dbReference type="ARBA" id="ARBA00022475"/>
    </source>
</evidence>
<keyword evidence="6" id="KW-0677">Repeat</keyword>
<evidence type="ECO:0000256" key="3">
    <source>
        <dbReference type="ARBA" id="ARBA00022443"/>
    </source>
</evidence>
<dbReference type="InterPro" id="IPR013783">
    <property type="entry name" value="Ig-like_fold"/>
</dbReference>
<evidence type="ECO:0000313" key="17">
    <source>
        <dbReference type="Proteomes" id="UP000515135"/>
    </source>
</evidence>
<reference evidence="18" key="1">
    <citation type="submission" date="2025-08" db="UniProtKB">
        <authorList>
            <consortium name="RefSeq"/>
        </authorList>
    </citation>
    <scope>IDENTIFICATION</scope>
    <source>
        <tissue evidence="18">Gonad</tissue>
    </source>
</reference>
<feature type="transmembrane region" description="Helical" evidence="13">
    <location>
        <begin position="338"/>
        <end position="363"/>
    </location>
</feature>
<dbReference type="GeneID" id="109479973"/>
<organism evidence="17 18">
    <name type="scientific">Branchiostoma belcheri</name>
    <name type="common">Amphioxus</name>
    <dbReference type="NCBI Taxonomy" id="7741"/>
    <lineage>
        <taxon>Eukaryota</taxon>
        <taxon>Metazoa</taxon>
        <taxon>Chordata</taxon>
        <taxon>Cephalochordata</taxon>
        <taxon>Leptocardii</taxon>
        <taxon>Amphioxiformes</taxon>
        <taxon>Branchiostomatidae</taxon>
        <taxon>Branchiostoma</taxon>
    </lineage>
</organism>
<protein>
    <submittedName>
        <fullName evidence="18">Protein amalgam-like</fullName>
    </submittedName>
</protein>
<feature type="region of interest" description="Disordered" evidence="12">
    <location>
        <begin position="397"/>
        <end position="416"/>
    </location>
</feature>
<feature type="domain" description="Ig-like" evidence="16">
    <location>
        <begin position="238"/>
        <end position="324"/>
    </location>
</feature>
<evidence type="ECO:0000313" key="18">
    <source>
        <dbReference type="RefSeq" id="XP_019637615.1"/>
    </source>
</evidence>
<evidence type="ECO:0000256" key="11">
    <source>
        <dbReference type="PROSITE-ProRule" id="PRU00192"/>
    </source>
</evidence>
<dbReference type="PANTHER" id="PTHR11640">
    <property type="entry name" value="NEPHRIN"/>
    <property type="match status" value="1"/>
</dbReference>
<dbReference type="CDD" id="cd00096">
    <property type="entry name" value="Ig"/>
    <property type="match status" value="1"/>
</dbReference>
<keyword evidence="9" id="KW-0325">Glycoprotein</keyword>
<evidence type="ECO:0000256" key="7">
    <source>
        <dbReference type="ARBA" id="ARBA00023136"/>
    </source>
</evidence>
<dbReference type="InterPro" id="IPR001452">
    <property type="entry name" value="SH3_domain"/>
</dbReference>
<dbReference type="AlphaFoldDB" id="A0A6P4Z864"/>
<name>A0A6P4Z864_BRABE</name>
<dbReference type="SMART" id="SM00408">
    <property type="entry name" value="IGc2"/>
    <property type="match status" value="2"/>
</dbReference>
<evidence type="ECO:0000256" key="14">
    <source>
        <dbReference type="SAM" id="SignalP"/>
    </source>
</evidence>
<dbReference type="SUPFAM" id="SSF50044">
    <property type="entry name" value="SH3-domain"/>
    <property type="match status" value="1"/>
</dbReference>
<gene>
    <name evidence="18" type="primary">LOC109479973</name>
</gene>
<dbReference type="Pfam" id="PF14604">
    <property type="entry name" value="SH3_9"/>
    <property type="match status" value="1"/>
</dbReference>
<feature type="domain" description="Ig-like" evidence="16">
    <location>
        <begin position="140"/>
        <end position="233"/>
    </location>
</feature>
<comment type="subcellular location">
    <subcellularLocation>
        <location evidence="1">Cell membrane</location>
    </subcellularLocation>
    <subcellularLocation>
        <location evidence="2">Membrane</location>
        <topology evidence="2">Single-pass type I membrane protein</topology>
    </subcellularLocation>
</comment>
<keyword evidence="13" id="KW-0812">Transmembrane</keyword>
<keyword evidence="10" id="KW-0393">Immunoglobulin domain</keyword>
<dbReference type="KEGG" id="bbel:109479973"/>
<evidence type="ECO:0000259" key="16">
    <source>
        <dbReference type="PROSITE" id="PS50835"/>
    </source>
</evidence>
<feature type="domain" description="SH3" evidence="15">
    <location>
        <begin position="432"/>
        <end position="491"/>
    </location>
</feature>
<dbReference type="Pfam" id="PF07686">
    <property type="entry name" value="V-set"/>
    <property type="match status" value="1"/>
</dbReference>
<keyword evidence="8" id="KW-1015">Disulfide bond</keyword>
<evidence type="ECO:0000256" key="13">
    <source>
        <dbReference type="SAM" id="Phobius"/>
    </source>
</evidence>
<dbReference type="FunFam" id="2.30.30.40:FF:000072">
    <property type="entry name" value="Unconventional Myosin IB"/>
    <property type="match status" value="1"/>
</dbReference>
<keyword evidence="3 11" id="KW-0728">SH3 domain</keyword>
<dbReference type="InterPro" id="IPR051275">
    <property type="entry name" value="Cell_adhesion_signaling"/>
</dbReference>
<dbReference type="GO" id="GO:0050839">
    <property type="term" value="F:cell adhesion molecule binding"/>
    <property type="evidence" value="ECO:0007669"/>
    <property type="project" value="TreeGrafter"/>
</dbReference>
<dbReference type="InterPro" id="IPR003599">
    <property type="entry name" value="Ig_sub"/>
</dbReference>
<dbReference type="InterPro" id="IPR013106">
    <property type="entry name" value="Ig_V-set"/>
</dbReference>
<evidence type="ECO:0000256" key="6">
    <source>
        <dbReference type="ARBA" id="ARBA00022737"/>
    </source>
</evidence>
<dbReference type="InterPro" id="IPR003598">
    <property type="entry name" value="Ig_sub2"/>
</dbReference>
<keyword evidence="17" id="KW-1185">Reference proteome</keyword>
<evidence type="ECO:0000256" key="12">
    <source>
        <dbReference type="SAM" id="MobiDB-lite"/>
    </source>
</evidence>
<dbReference type="RefSeq" id="XP_019637615.1">
    <property type="nucleotide sequence ID" value="XM_019782056.1"/>
</dbReference>
<dbReference type="GO" id="GO:0098609">
    <property type="term" value="P:cell-cell adhesion"/>
    <property type="evidence" value="ECO:0007669"/>
    <property type="project" value="TreeGrafter"/>
</dbReference>
<evidence type="ECO:0000256" key="9">
    <source>
        <dbReference type="ARBA" id="ARBA00023180"/>
    </source>
</evidence>
<dbReference type="Gene3D" id="2.60.40.10">
    <property type="entry name" value="Immunoglobulins"/>
    <property type="match status" value="3"/>
</dbReference>
<evidence type="ECO:0000256" key="8">
    <source>
        <dbReference type="ARBA" id="ARBA00023157"/>
    </source>
</evidence>
<dbReference type="SMART" id="SM00326">
    <property type="entry name" value="SH3"/>
    <property type="match status" value="1"/>
</dbReference>
<keyword evidence="5 14" id="KW-0732">Signal</keyword>
<feature type="chain" id="PRO_5027916226" evidence="14">
    <location>
        <begin position="26"/>
        <end position="517"/>
    </location>
</feature>
<dbReference type="PROSITE" id="PS50002">
    <property type="entry name" value="SH3"/>
    <property type="match status" value="1"/>
</dbReference>
<keyword evidence="13" id="KW-1133">Transmembrane helix</keyword>
<dbReference type="FunFam" id="2.60.40.10:FF:000328">
    <property type="entry name" value="CLUMA_CG000981, isoform A"/>
    <property type="match status" value="1"/>
</dbReference>
<dbReference type="Pfam" id="PF13927">
    <property type="entry name" value="Ig_3"/>
    <property type="match status" value="2"/>
</dbReference>
<evidence type="ECO:0000256" key="2">
    <source>
        <dbReference type="ARBA" id="ARBA00004479"/>
    </source>
</evidence>
<evidence type="ECO:0000259" key="15">
    <source>
        <dbReference type="PROSITE" id="PS50002"/>
    </source>
</evidence>
<dbReference type="InterPro" id="IPR036028">
    <property type="entry name" value="SH3-like_dom_sf"/>
</dbReference>
<evidence type="ECO:0000256" key="5">
    <source>
        <dbReference type="ARBA" id="ARBA00022729"/>
    </source>
</evidence>
<evidence type="ECO:0000256" key="10">
    <source>
        <dbReference type="ARBA" id="ARBA00023319"/>
    </source>
</evidence>
<dbReference type="PANTHER" id="PTHR11640:SF164">
    <property type="entry name" value="MAM DOMAIN-CONTAINING GLYCOSYLPHOSPHATIDYLINOSITOL ANCHOR PROTEIN 1"/>
    <property type="match status" value="1"/>
</dbReference>
<dbReference type="GO" id="GO:0005886">
    <property type="term" value="C:plasma membrane"/>
    <property type="evidence" value="ECO:0007669"/>
    <property type="project" value="UniProtKB-SubCell"/>
</dbReference>
<sequence length="517" mass="56695">MGPNTRTVLTAGLVLLSAWLEVSLAQSDLRLEVPRKVSTIVGDPVTIPATFRTTRRVMSILWSKMQGEGGARQPVMSSYPIADTTEAHAGYVGRAELVGEASLKITGTRAEDEGTYVLAVAVEGLGPQERFVKLDLMVPPTVEVGPKDPQLTTAGRSVSLTCAVRGAKPNITSLRWEKGSAMIDSNRFDTKFSGGTLQNPNLVIRHVTRGDAGRYRCIVDHVIKSASAALNLQVLYAASVISISDSRTAVISESVTLQCTADGNPPPNVTWTRNGLPVRSSTRSLSRDVRLSSVVLSNVQLNASGTYVCTASNSVGKSDVKSLQLVVEEYSMDERSSMIAILVGALAGGLWLIICLVLAVYFFRRRREREEKKKFSFYYNMGRRGQETINKKLQEDTLDSGRHPNPQLPAKPMLPTAPNAGIETLRRTKKQRERRYAKAMYPYYPQDDNELCLEIDDVIEVLEGEDGGWCLGYLRGRIGLFPSNYVKFLTAKEASAAKLKDLHETKDAVKLPNKGSI</sequence>
<feature type="signal peptide" evidence="14">
    <location>
        <begin position="1"/>
        <end position="25"/>
    </location>
</feature>
<proteinExistence type="predicted"/>
<dbReference type="Gene3D" id="2.30.30.40">
    <property type="entry name" value="SH3 Domains"/>
    <property type="match status" value="1"/>
</dbReference>
<dbReference type="Proteomes" id="UP000515135">
    <property type="component" value="Unplaced"/>
</dbReference>
<dbReference type="SUPFAM" id="SSF48726">
    <property type="entry name" value="Immunoglobulin"/>
    <property type="match status" value="3"/>
</dbReference>
<accession>A0A6P4Z864</accession>
<evidence type="ECO:0000256" key="1">
    <source>
        <dbReference type="ARBA" id="ARBA00004236"/>
    </source>
</evidence>
<dbReference type="PROSITE" id="PS50835">
    <property type="entry name" value="IG_LIKE"/>
    <property type="match status" value="2"/>
</dbReference>
<dbReference type="InterPro" id="IPR036179">
    <property type="entry name" value="Ig-like_dom_sf"/>
</dbReference>